<organism evidence="3 4">
    <name type="scientific">Kiritimatiella glycovorans</name>
    <dbReference type="NCBI Taxonomy" id="1307763"/>
    <lineage>
        <taxon>Bacteria</taxon>
        <taxon>Pseudomonadati</taxon>
        <taxon>Kiritimatiellota</taxon>
        <taxon>Kiritimatiellia</taxon>
        <taxon>Kiritimatiellales</taxon>
        <taxon>Kiritimatiellaceae</taxon>
        <taxon>Kiritimatiella</taxon>
    </lineage>
</organism>
<feature type="signal peptide" evidence="2">
    <location>
        <begin position="1"/>
        <end position="20"/>
    </location>
</feature>
<dbReference type="Proteomes" id="UP000035268">
    <property type="component" value="Chromosome"/>
</dbReference>
<feature type="transmembrane region" description="Helical" evidence="1">
    <location>
        <begin position="101"/>
        <end position="118"/>
    </location>
</feature>
<gene>
    <name evidence="3" type="ORF">L21SP4_00980</name>
</gene>
<reference evidence="3 4" key="2">
    <citation type="journal article" date="2016" name="ISME J.">
        <title>Characterization of the first cultured representative of Verrucomicrobia subdivision 5 indicates the proposal of a novel phylum.</title>
        <authorList>
            <person name="Spring S."/>
            <person name="Bunk B."/>
            <person name="Sproer C."/>
            <person name="Schumann P."/>
            <person name="Rohde M."/>
            <person name="Tindall B.J."/>
            <person name="Klenk H.P."/>
        </authorList>
    </citation>
    <scope>NUCLEOTIDE SEQUENCE [LARGE SCALE GENOMIC DNA]</scope>
    <source>
        <strain evidence="3 4">L21-Fru-AB</strain>
    </source>
</reference>
<feature type="chain" id="PRO_5005184232" description="DUF2752 domain-containing protein" evidence="2">
    <location>
        <begin position="21"/>
        <end position="121"/>
    </location>
</feature>
<protein>
    <recommendedName>
        <fullName evidence="5">DUF2752 domain-containing protein</fullName>
    </recommendedName>
</protein>
<keyword evidence="1" id="KW-0472">Membrane</keyword>
<dbReference type="AlphaFoldDB" id="A0A0G3EHC6"/>
<evidence type="ECO:0000313" key="3">
    <source>
        <dbReference type="EMBL" id="AKJ64240.1"/>
    </source>
</evidence>
<name>A0A0G3EHC6_9BACT</name>
<proteinExistence type="predicted"/>
<keyword evidence="1" id="KW-1133">Transmembrane helix</keyword>
<accession>A0A0G3EHC6</accession>
<dbReference type="EMBL" id="CP010904">
    <property type="protein sequence ID" value="AKJ64240.1"/>
    <property type="molecule type" value="Genomic_DNA"/>
</dbReference>
<dbReference type="InterPro" id="IPR021215">
    <property type="entry name" value="DUF2752"/>
</dbReference>
<evidence type="ECO:0008006" key="5">
    <source>
        <dbReference type="Google" id="ProtNLM"/>
    </source>
</evidence>
<evidence type="ECO:0000256" key="2">
    <source>
        <dbReference type="SAM" id="SignalP"/>
    </source>
</evidence>
<evidence type="ECO:0000256" key="1">
    <source>
        <dbReference type="SAM" id="Phobius"/>
    </source>
</evidence>
<keyword evidence="1" id="KW-0812">Transmembrane</keyword>
<evidence type="ECO:0000313" key="4">
    <source>
        <dbReference type="Proteomes" id="UP000035268"/>
    </source>
</evidence>
<feature type="transmembrane region" description="Helical" evidence="1">
    <location>
        <begin position="57"/>
        <end position="81"/>
    </location>
</feature>
<sequence length="121" mass="12628" precursor="true">MAARAAGVILGLAAAGLPLAARVWPGAPACRFHAATGLPCPACGTWRALAHLGRGQWAAAFALQPLASGCVLAAFAAAWVLLARPARPIPDGLRRTRPARLLILLLLLWIANWVYLLAHGV</sequence>
<keyword evidence="4" id="KW-1185">Reference proteome</keyword>
<reference evidence="4" key="1">
    <citation type="submission" date="2015-02" db="EMBL/GenBank/DDBJ databases">
        <title>Description and complete genome sequence of the first cultured representative of the subdivision 5 of the Verrucomicrobia phylum.</title>
        <authorList>
            <person name="Spring S."/>
            <person name="Bunk B."/>
            <person name="Sproer C."/>
            <person name="Klenk H.-P."/>
        </authorList>
    </citation>
    <scope>NUCLEOTIDE SEQUENCE [LARGE SCALE GENOMIC DNA]</scope>
    <source>
        <strain evidence="4">L21-Fru-AB</strain>
    </source>
</reference>
<dbReference type="KEGG" id="vbl:L21SP4_00980"/>
<dbReference type="Pfam" id="PF10825">
    <property type="entry name" value="DUF2752"/>
    <property type="match status" value="1"/>
</dbReference>
<keyword evidence="2" id="KW-0732">Signal</keyword>
<dbReference type="STRING" id="1307763.L21SP4_00980"/>